<feature type="region of interest" description="Disordered" evidence="1">
    <location>
        <begin position="28"/>
        <end position="62"/>
    </location>
</feature>
<accession>A0ABP9AT15</accession>
<gene>
    <name evidence="2" type="ORF">GCM10023200_19270</name>
</gene>
<dbReference type="EMBL" id="BAABHO010000012">
    <property type="protein sequence ID" value="GAA4785489.1"/>
    <property type="molecule type" value="Genomic_DNA"/>
</dbReference>
<proteinExistence type="predicted"/>
<sequence length="62" mass="7073">MSEQRHEAANIEQRYVAEYDEDQALVEGLDPAKDRDEKTTDQVEAAGDHVVEDVEQMADPER</sequence>
<evidence type="ECO:0008006" key="4">
    <source>
        <dbReference type="Google" id="ProtNLM"/>
    </source>
</evidence>
<evidence type="ECO:0000313" key="2">
    <source>
        <dbReference type="EMBL" id="GAA4785489.1"/>
    </source>
</evidence>
<evidence type="ECO:0000313" key="3">
    <source>
        <dbReference type="Proteomes" id="UP001500928"/>
    </source>
</evidence>
<name>A0ABP9AT15_9PSEU</name>
<comment type="caution">
    <text evidence="2">The sequence shown here is derived from an EMBL/GenBank/DDBJ whole genome shotgun (WGS) entry which is preliminary data.</text>
</comment>
<dbReference type="Proteomes" id="UP001500928">
    <property type="component" value="Unassembled WGS sequence"/>
</dbReference>
<evidence type="ECO:0000256" key="1">
    <source>
        <dbReference type="SAM" id="MobiDB-lite"/>
    </source>
</evidence>
<keyword evidence="3" id="KW-1185">Reference proteome</keyword>
<reference evidence="3" key="1">
    <citation type="journal article" date="2019" name="Int. J. Syst. Evol. Microbiol.">
        <title>The Global Catalogue of Microorganisms (GCM) 10K type strain sequencing project: providing services to taxonomists for standard genome sequencing and annotation.</title>
        <authorList>
            <consortium name="The Broad Institute Genomics Platform"/>
            <consortium name="The Broad Institute Genome Sequencing Center for Infectious Disease"/>
            <person name="Wu L."/>
            <person name="Ma J."/>
        </authorList>
    </citation>
    <scope>NUCLEOTIDE SEQUENCE [LARGE SCALE GENOMIC DNA]</scope>
    <source>
        <strain evidence="3">JCM 17979</strain>
    </source>
</reference>
<protein>
    <recommendedName>
        <fullName evidence="4">DUF5709 domain-containing protein</fullName>
    </recommendedName>
</protein>
<organism evidence="2 3">
    <name type="scientific">Actinomycetospora chlora</name>
    <dbReference type="NCBI Taxonomy" id="663608"/>
    <lineage>
        <taxon>Bacteria</taxon>
        <taxon>Bacillati</taxon>
        <taxon>Actinomycetota</taxon>
        <taxon>Actinomycetes</taxon>
        <taxon>Pseudonocardiales</taxon>
        <taxon>Pseudonocardiaceae</taxon>
        <taxon>Actinomycetospora</taxon>
    </lineage>
</organism>
<feature type="compositionally biased region" description="Acidic residues" evidence="1">
    <location>
        <begin position="53"/>
        <end position="62"/>
    </location>
</feature>
<feature type="compositionally biased region" description="Basic and acidic residues" evidence="1">
    <location>
        <begin position="30"/>
        <end position="52"/>
    </location>
</feature>
<dbReference type="RefSeq" id="WP_345413522.1">
    <property type="nucleotide sequence ID" value="NZ_BAABHO010000012.1"/>
</dbReference>